<evidence type="ECO:0000313" key="3">
    <source>
        <dbReference type="Proteomes" id="UP001153269"/>
    </source>
</evidence>
<accession>A0A9N7UVF9</accession>
<comment type="caution">
    <text evidence="2">The sequence shown here is derived from an EMBL/GenBank/DDBJ whole genome shotgun (WGS) entry which is preliminary data.</text>
</comment>
<reference evidence="2" key="1">
    <citation type="submission" date="2020-03" db="EMBL/GenBank/DDBJ databases">
        <authorList>
            <person name="Weist P."/>
        </authorList>
    </citation>
    <scope>NUCLEOTIDE SEQUENCE</scope>
</reference>
<evidence type="ECO:0000313" key="2">
    <source>
        <dbReference type="EMBL" id="CAB1437012.1"/>
    </source>
</evidence>
<feature type="region of interest" description="Disordered" evidence="1">
    <location>
        <begin position="141"/>
        <end position="164"/>
    </location>
</feature>
<dbReference type="AlphaFoldDB" id="A0A9N7UVF9"/>
<organism evidence="2 3">
    <name type="scientific">Pleuronectes platessa</name>
    <name type="common">European plaice</name>
    <dbReference type="NCBI Taxonomy" id="8262"/>
    <lineage>
        <taxon>Eukaryota</taxon>
        <taxon>Metazoa</taxon>
        <taxon>Chordata</taxon>
        <taxon>Craniata</taxon>
        <taxon>Vertebrata</taxon>
        <taxon>Euteleostomi</taxon>
        <taxon>Actinopterygii</taxon>
        <taxon>Neopterygii</taxon>
        <taxon>Teleostei</taxon>
        <taxon>Neoteleostei</taxon>
        <taxon>Acanthomorphata</taxon>
        <taxon>Carangaria</taxon>
        <taxon>Pleuronectiformes</taxon>
        <taxon>Pleuronectoidei</taxon>
        <taxon>Pleuronectidae</taxon>
        <taxon>Pleuronectes</taxon>
    </lineage>
</organism>
<keyword evidence="3" id="KW-1185">Reference proteome</keyword>
<protein>
    <submittedName>
        <fullName evidence="2">Uncharacterized protein</fullName>
    </submittedName>
</protein>
<evidence type="ECO:0000256" key="1">
    <source>
        <dbReference type="SAM" id="MobiDB-lite"/>
    </source>
</evidence>
<dbReference type="EMBL" id="CADEAL010001970">
    <property type="protein sequence ID" value="CAB1437012.1"/>
    <property type="molecule type" value="Genomic_DNA"/>
</dbReference>
<gene>
    <name evidence="2" type="ORF">PLEPLA_LOCUS25045</name>
</gene>
<dbReference type="Proteomes" id="UP001153269">
    <property type="component" value="Unassembled WGS sequence"/>
</dbReference>
<feature type="non-terminal residue" evidence="2">
    <location>
        <position position="1"/>
    </location>
</feature>
<proteinExistence type="predicted"/>
<name>A0A9N7UVF9_PLEPL</name>
<sequence length="209" mass="24048">SRCPRLTADDAYLSEISGGHRWITLEIPPWENTGRRRQQLLLRFMRCRRGQRGRRGTGVLEGKLAEVRGQDEKSATDTLITQDSMPSRPLTDRDELHGFTAQMTHDCGDLEGKTRLKGLGRKPKTQDSVFVVSRSARGSSISETPVRWQPYPSSHHARQTTEHTLTQPTLPHLHLTTFIKFSKAQGDILMRRKWDFSLFAVTWNQWLER</sequence>